<dbReference type="PANTHER" id="PTHR33744">
    <property type="entry name" value="CARBOHYDRATE DIACID REGULATOR"/>
    <property type="match status" value="1"/>
</dbReference>
<accession>A0ABV8DNN8</accession>
<feature type="domain" description="PucR C-terminal helix-turn-helix" evidence="1">
    <location>
        <begin position="343"/>
        <end position="400"/>
    </location>
</feature>
<dbReference type="Pfam" id="PF14361">
    <property type="entry name" value="RsbRD_N"/>
    <property type="match status" value="1"/>
</dbReference>
<dbReference type="EMBL" id="JBHSAX010000004">
    <property type="protein sequence ID" value="MFC3961344.1"/>
    <property type="molecule type" value="Genomic_DNA"/>
</dbReference>
<dbReference type="Proteomes" id="UP001595696">
    <property type="component" value="Unassembled WGS sequence"/>
</dbReference>
<sequence length="416" mass="45492">MTIEQQVAERDLVVSGRPASTHLGDVRTMSRQVVRHFVSTVATCGTLPGEAISGDVTAVTRVCLELAARMLDGDASPEKSDRLRTAAAEWAREGIPIDTIHHAVHEGLKMAFDRISANATVRDYRSMVDIARRFLEIVDSITSTVALAYVRELRGVVNEHHTAVHTLTSALLGGHSSSTMARECGIAVADSYHVLALAVPPHRDESDPALDRAVVARRKLRRVQAELARRCGDHALALLSVDGGTVLIPERHFDPERADEFVEQLSAAAQVPIRATLVHSATDDIPASADRAHELLDIVTRLDLVGGLYRFADLALEYQLTRPGPARATLGAVLDPLDDSPELLETLRVHISNNLNRQRTARVLYVHANTIDHRFKRIGQLTGFDPGQVKGLWYLRSALVARSYRTGAGGEPARTR</sequence>
<evidence type="ECO:0000313" key="4">
    <source>
        <dbReference type="Proteomes" id="UP001595696"/>
    </source>
</evidence>
<organism evidence="3 4">
    <name type="scientific">Nocardia jiangsuensis</name>
    <dbReference type="NCBI Taxonomy" id="1691563"/>
    <lineage>
        <taxon>Bacteria</taxon>
        <taxon>Bacillati</taxon>
        <taxon>Actinomycetota</taxon>
        <taxon>Actinomycetes</taxon>
        <taxon>Mycobacteriales</taxon>
        <taxon>Nocardiaceae</taxon>
        <taxon>Nocardia</taxon>
    </lineage>
</organism>
<dbReference type="Gene3D" id="1.10.10.2840">
    <property type="entry name" value="PucR C-terminal helix-turn-helix domain"/>
    <property type="match status" value="1"/>
</dbReference>
<dbReference type="RefSeq" id="WP_378611093.1">
    <property type="nucleotide sequence ID" value="NZ_JBHSAX010000004.1"/>
</dbReference>
<name>A0ABV8DNN8_9NOCA</name>
<dbReference type="PANTHER" id="PTHR33744:SF1">
    <property type="entry name" value="DNA-BINDING TRANSCRIPTIONAL ACTIVATOR ADER"/>
    <property type="match status" value="1"/>
</dbReference>
<dbReference type="InterPro" id="IPR051448">
    <property type="entry name" value="CdaR-like_regulators"/>
</dbReference>
<dbReference type="Pfam" id="PF13556">
    <property type="entry name" value="HTH_30"/>
    <property type="match status" value="1"/>
</dbReference>
<dbReference type="InterPro" id="IPR025736">
    <property type="entry name" value="PucR_C-HTH_dom"/>
</dbReference>
<reference evidence="4" key="1">
    <citation type="journal article" date="2019" name="Int. J. Syst. Evol. Microbiol.">
        <title>The Global Catalogue of Microorganisms (GCM) 10K type strain sequencing project: providing services to taxonomists for standard genome sequencing and annotation.</title>
        <authorList>
            <consortium name="The Broad Institute Genomics Platform"/>
            <consortium name="The Broad Institute Genome Sequencing Center for Infectious Disease"/>
            <person name="Wu L."/>
            <person name="Ma J."/>
        </authorList>
    </citation>
    <scope>NUCLEOTIDE SEQUENCE [LARGE SCALE GENOMIC DNA]</scope>
    <source>
        <strain evidence="4">CGMCC 4.7330</strain>
    </source>
</reference>
<evidence type="ECO:0000259" key="1">
    <source>
        <dbReference type="Pfam" id="PF13556"/>
    </source>
</evidence>
<feature type="domain" description="RsbT co-antagonist protein RsbRD N-terminal" evidence="2">
    <location>
        <begin position="29"/>
        <end position="163"/>
    </location>
</feature>
<protein>
    <submittedName>
        <fullName evidence="3">PucR family transcriptional regulator</fullName>
    </submittedName>
</protein>
<dbReference type="InterPro" id="IPR042070">
    <property type="entry name" value="PucR_C-HTH_sf"/>
</dbReference>
<evidence type="ECO:0000313" key="3">
    <source>
        <dbReference type="EMBL" id="MFC3961344.1"/>
    </source>
</evidence>
<proteinExistence type="predicted"/>
<gene>
    <name evidence="3" type="ORF">ACFO0B_05005</name>
</gene>
<evidence type="ECO:0000259" key="2">
    <source>
        <dbReference type="Pfam" id="PF14361"/>
    </source>
</evidence>
<comment type="caution">
    <text evidence="3">The sequence shown here is derived from an EMBL/GenBank/DDBJ whole genome shotgun (WGS) entry which is preliminary data.</text>
</comment>
<dbReference type="InterPro" id="IPR025751">
    <property type="entry name" value="RsbRD_N_dom"/>
</dbReference>
<keyword evidence="4" id="KW-1185">Reference proteome</keyword>